<accession>A0A1A8DSD5</accession>
<reference evidence="1" key="2">
    <citation type="submission" date="2016-06" db="EMBL/GenBank/DDBJ databases">
        <title>The genome of a short-lived fish provides insights into sex chromosome evolution and the genetic control of aging.</title>
        <authorList>
            <person name="Reichwald K."/>
            <person name="Felder M."/>
            <person name="Petzold A."/>
            <person name="Koch P."/>
            <person name="Groth M."/>
            <person name="Platzer M."/>
        </authorList>
    </citation>
    <scope>NUCLEOTIDE SEQUENCE</scope>
    <source>
        <tissue evidence="1">Brain</tissue>
    </source>
</reference>
<feature type="non-terminal residue" evidence="1">
    <location>
        <position position="67"/>
    </location>
</feature>
<name>A0A1A8DSD5_NOTKA</name>
<reference evidence="1" key="1">
    <citation type="submission" date="2016-05" db="EMBL/GenBank/DDBJ databases">
        <authorList>
            <person name="Lavstsen T."/>
            <person name="Jespersen J.S."/>
        </authorList>
    </citation>
    <scope>NUCLEOTIDE SEQUENCE</scope>
    <source>
        <tissue evidence="1">Brain</tissue>
    </source>
</reference>
<evidence type="ECO:0000313" key="1">
    <source>
        <dbReference type="EMBL" id="SBQ36912.1"/>
    </source>
</evidence>
<organism evidence="1">
    <name type="scientific">Nothobranchius kadleci</name>
    <name type="common">African annual killifish</name>
    <dbReference type="NCBI Taxonomy" id="1051664"/>
    <lineage>
        <taxon>Eukaryota</taxon>
        <taxon>Metazoa</taxon>
        <taxon>Chordata</taxon>
        <taxon>Craniata</taxon>
        <taxon>Vertebrata</taxon>
        <taxon>Euteleostomi</taxon>
        <taxon>Actinopterygii</taxon>
        <taxon>Neopterygii</taxon>
        <taxon>Teleostei</taxon>
        <taxon>Neoteleostei</taxon>
        <taxon>Acanthomorphata</taxon>
        <taxon>Ovalentaria</taxon>
        <taxon>Atherinomorphae</taxon>
        <taxon>Cyprinodontiformes</taxon>
        <taxon>Nothobranchiidae</taxon>
        <taxon>Nothobranchius</taxon>
    </lineage>
</organism>
<dbReference type="EMBL" id="HAEA01008432">
    <property type="protein sequence ID" value="SBQ36912.1"/>
    <property type="molecule type" value="Transcribed_RNA"/>
</dbReference>
<protein>
    <submittedName>
        <fullName evidence="1">Uncharacterized protein</fullName>
    </submittedName>
</protein>
<sequence>LLHKSFDEHVQVCTGNTQINFGFAARIPVSVNAAVVSAAGGWRRARKEDRVASVKQAWFEFKEADVE</sequence>
<gene>
    <name evidence="1" type="primary">Nfu_g_1_023019</name>
</gene>
<feature type="non-terminal residue" evidence="1">
    <location>
        <position position="1"/>
    </location>
</feature>
<dbReference type="AlphaFoldDB" id="A0A1A8DSD5"/>
<proteinExistence type="predicted"/>